<protein>
    <submittedName>
        <fullName evidence="1">Uncharacterized protein</fullName>
    </submittedName>
</protein>
<proteinExistence type="predicted"/>
<gene>
    <name evidence="1" type="ORF">A0H81_13246</name>
</gene>
<evidence type="ECO:0000313" key="2">
    <source>
        <dbReference type="Proteomes" id="UP000092993"/>
    </source>
</evidence>
<dbReference type="EMBL" id="LUGG01000027">
    <property type="protein sequence ID" value="OBZ66775.1"/>
    <property type="molecule type" value="Genomic_DNA"/>
</dbReference>
<accession>A0A1C7LPQ1</accession>
<organism evidence="1 2">
    <name type="scientific">Grifola frondosa</name>
    <name type="common">Maitake</name>
    <name type="synonym">Polyporus frondosus</name>
    <dbReference type="NCBI Taxonomy" id="5627"/>
    <lineage>
        <taxon>Eukaryota</taxon>
        <taxon>Fungi</taxon>
        <taxon>Dikarya</taxon>
        <taxon>Basidiomycota</taxon>
        <taxon>Agaricomycotina</taxon>
        <taxon>Agaricomycetes</taxon>
        <taxon>Polyporales</taxon>
        <taxon>Grifolaceae</taxon>
        <taxon>Grifola</taxon>
    </lineage>
</organism>
<comment type="caution">
    <text evidence="1">The sequence shown here is derived from an EMBL/GenBank/DDBJ whole genome shotgun (WGS) entry which is preliminary data.</text>
</comment>
<name>A0A1C7LPQ1_GRIFR</name>
<keyword evidence="2" id="KW-1185">Reference proteome</keyword>
<dbReference type="Proteomes" id="UP000092993">
    <property type="component" value="Unassembled WGS sequence"/>
</dbReference>
<reference evidence="1 2" key="1">
    <citation type="submission" date="2016-03" db="EMBL/GenBank/DDBJ databases">
        <title>Whole genome sequencing of Grifola frondosa 9006-11.</title>
        <authorList>
            <person name="Min B."/>
            <person name="Park H."/>
            <person name="Kim J.-G."/>
            <person name="Cho H."/>
            <person name="Oh Y.-L."/>
            <person name="Kong W.-S."/>
            <person name="Choi I.-G."/>
        </authorList>
    </citation>
    <scope>NUCLEOTIDE SEQUENCE [LARGE SCALE GENOMIC DNA]</scope>
    <source>
        <strain evidence="1 2">9006-11</strain>
    </source>
</reference>
<evidence type="ECO:0000313" key="1">
    <source>
        <dbReference type="EMBL" id="OBZ66775.1"/>
    </source>
</evidence>
<sequence>MYTLSYVRICGGHVYKGGNETKIKLIDPVPASDRRRTPESFRKFLKPNLGFTRCPFNDHDTYIDILTSYFTRRLARCMPHASEYLCGQYDDTDHLAVSFYRVHCALPEYREADK</sequence>
<dbReference type="AlphaFoldDB" id="A0A1C7LPQ1"/>